<evidence type="ECO:0000313" key="7">
    <source>
        <dbReference type="EMBL" id="SFQ34434.1"/>
    </source>
</evidence>
<accession>A0A1I5XR57</accession>
<feature type="transmembrane region" description="Helical" evidence="6">
    <location>
        <begin position="12"/>
        <end position="31"/>
    </location>
</feature>
<feature type="transmembrane region" description="Helical" evidence="6">
    <location>
        <begin position="92"/>
        <end position="110"/>
    </location>
</feature>
<name>A0A1I5XR57_9BACT</name>
<sequence length="342" mass="38746">MQKKHLARQLKVLLNYVLGPLLFIVLVYIIYKKVETQPDLPQKLEVLKSSFSSKNIWKIVSLFLLLCLNWSIEARKWQLLMRPVEKVNFITAIKAILSGLALSLFLPNGFGEYPARALYMKEGNRLRSVALNVAGSMAQLIVTLVVGTTSLIYLKTFAWPKFEPLEGLSVLWLNGIISMIILGTLILLITYFRLSWLTRLAEKIPFMLRYKYLIENVEAFHWKELTRILGLSFIRFIVFAVQYMVVLHLFEVKIDAVDAFCTTSVLFLFLAILPTIPFADVGIRGQAGTQLFGLITPDAFGVIATIAVIWFVNLIIPSAAGSLFLLGIKLFKRGDKQNNKKS</sequence>
<dbReference type="GO" id="GO:0005886">
    <property type="term" value="C:plasma membrane"/>
    <property type="evidence" value="ECO:0007669"/>
    <property type="project" value="UniProtKB-SubCell"/>
</dbReference>
<protein>
    <submittedName>
        <fullName evidence="7">Uncharacterized membrane protein YbhN, UPF0104 family</fullName>
    </submittedName>
</protein>
<keyword evidence="3 6" id="KW-0812">Transmembrane</keyword>
<feature type="transmembrane region" description="Helical" evidence="6">
    <location>
        <begin position="299"/>
        <end position="326"/>
    </location>
</feature>
<evidence type="ECO:0000256" key="6">
    <source>
        <dbReference type="SAM" id="Phobius"/>
    </source>
</evidence>
<proteinExistence type="predicted"/>
<evidence type="ECO:0000256" key="1">
    <source>
        <dbReference type="ARBA" id="ARBA00004651"/>
    </source>
</evidence>
<evidence type="ECO:0000313" key="8">
    <source>
        <dbReference type="Proteomes" id="UP000199031"/>
    </source>
</evidence>
<evidence type="ECO:0000256" key="5">
    <source>
        <dbReference type="ARBA" id="ARBA00023136"/>
    </source>
</evidence>
<feature type="transmembrane region" description="Helical" evidence="6">
    <location>
        <begin position="257"/>
        <end position="279"/>
    </location>
</feature>
<reference evidence="7 8" key="1">
    <citation type="submission" date="2016-10" db="EMBL/GenBank/DDBJ databases">
        <authorList>
            <person name="de Groot N.N."/>
        </authorList>
    </citation>
    <scope>NUCLEOTIDE SEQUENCE [LARGE SCALE GENOMIC DNA]</scope>
    <source>
        <strain evidence="7 8">DSM 28286</strain>
    </source>
</reference>
<evidence type="ECO:0000256" key="4">
    <source>
        <dbReference type="ARBA" id="ARBA00022989"/>
    </source>
</evidence>
<dbReference type="RefSeq" id="WP_143075881.1">
    <property type="nucleotide sequence ID" value="NZ_FOXQ01000009.1"/>
</dbReference>
<keyword evidence="2" id="KW-1003">Cell membrane</keyword>
<gene>
    <name evidence="7" type="ORF">SAMN05444277_109123</name>
</gene>
<evidence type="ECO:0000256" key="2">
    <source>
        <dbReference type="ARBA" id="ARBA00022475"/>
    </source>
</evidence>
<dbReference type="Pfam" id="PF03706">
    <property type="entry name" value="LPG_synthase_TM"/>
    <property type="match status" value="1"/>
</dbReference>
<feature type="transmembrane region" description="Helical" evidence="6">
    <location>
        <begin position="228"/>
        <end position="250"/>
    </location>
</feature>
<feature type="transmembrane region" description="Helical" evidence="6">
    <location>
        <begin position="170"/>
        <end position="192"/>
    </location>
</feature>
<dbReference type="AlphaFoldDB" id="A0A1I5XR57"/>
<keyword evidence="5 6" id="KW-0472">Membrane</keyword>
<comment type="subcellular location">
    <subcellularLocation>
        <location evidence="1">Cell membrane</location>
        <topology evidence="1">Multi-pass membrane protein</topology>
    </subcellularLocation>
</comment>
<organism evidence="7 8">
    <name type="scientific">Parafilimonas terrae</name>
    <dbReference type="NCBI Taxonomy" id="1465490"/>
    <lineage>
        <taxon>Bacteria</taxon>
        <taxon>Pseudomonadati</taxon>
        <taxon>Bacteroidota</taxon>
        <taxon>Chitinophagia</taxon>
        <taxon>Chitinophagales</taxon>
        <taxon>Chitinophagaceae</taxon>
        <taxon>Parafilimonas</taxon>
    </lineage>
</organism>
<dbReference type="Proteomes" id="UP000199031">
    <property type="component" value="Unassembled WGS sequence"/>
</dbReference>
<dbReference type="InterPro" id="IPR022791">
    <property type="entry name" value="L-PG_synthase/AglD"/>
</dbReference>
<dbReference type="STRING" id="1465490.SAMN05444277_109123"/>
<keyword evidence="4 6" id="KW-1133">Transmembrane helix</keyword>
<keyword evidence="8" id="KW-1185">Reference proteome</keyword>
<evidence type="ECO:0000256" key="3">
    <source>
        <dbReference type="ARBA" id="ARBA00022692"/>
    </source>
</evidence>
<dbReference type="OrthoDB" id="1121314at2"/>
<dbReference type="EMBL" id="FOXQ01000009">
    <property type="protein sequence ID" value="SFQ34434.1"/>
    <property type="molecule type" value="Genomic_DNA"/>
</dbReference>
<feature type="transmembrane region" description="Helical" evidence="6">
    <location>
        <begin position="130"/>
        <end position="154"/>
    </location>
</feature>